<accession>A0AAD5BD32</accession>
<evidence type="ECO:0000313" key="3">
    <source>
        <dbReference type="Proteomes" id="UP001204833"/>
    </source>
</evidence>
<sequence>MIISPRLNICELMNGADSDEFDYFSIRKRQQIEQKLPSTDTEESGFTRVAMKRAATATTSEVTLHQHPHTSTLDLPLQGLENDTAMSDQNRNPEGISSLSFDDPSLRYPLNDVDFHLESKCKDSTIDTPMEHGLNQWQDVSVSQEVESDKFRSFSCFATPRMDPHPQLVAEDSSAVDVTTDHITNATHATRAEASSDNIIEGNHGGSSFWRKQFRFTGDKPKMTDASGTRNTRIPGIRAHKKYDLKGYRLIQENVNLNTHKSEGFRGSQVFSSHTQAQTHEDDVISFVVARNRLLAGNTITRGNTDMIQSLENGARSDTTNRVKLRKLNESEFEEDLPLSAIKRATYTTVHNSSLNSTYTKSFDTSTFTESNDVPQTPHTPAPRLSVSSAESLVSDFSHLKVSASDAGASQVKKSILKSCISRIKTLPKVFNKDHHIVYDFGPISLPKLEQTSQAHLNELANPGSIAQTIPNQGFPSEHRDEPRKPLRVRRAFGQDVFKSSTLRHQDDRVRFKNLFIQSETLESSVRLFEKYLDAVIK</sequence>
<dbReference type="GeneID" id="76151652"/>
<evidence type="ECO:0000313" key="2">
    <source>
        <dbReference type="EMBL" id="KAI5955462.1"/>
    </source>
</evidence>
<evidence type="ECO:0000256" key="1">
    <source>
        <dbReference type="SAM" id="MobiDB-lite"/>
    </source>
</evidence>
<comment type="caution">
    <text evidence="2">The sequence shown here is derived from an EMBL/GenBank/DDBJ whole genome shotgun (WGS) entry which is preliminary data.</text>
</comment>
<protein>
    <submittedName>
        <fullName evidence="2">Uncharacterized protein</fullName>
    </submittedName>
</protein>
<organism evidence="2 3">
    <name type="scientific">Candida theae</name>
    <dbReference type="NCBI Taxonomy" id="1198502"/>
    <lineage>
        <taxon>Eukaryota</taxon>
        <taxon>Fungi</taxon>
        <taxon>Dikarya</taxon>
        <taxon>Ascomycota</taxon>
        <taxon>Saccharomycotina</taxon>
        <taxon>Pichiomycetes</taxon>
        <taxon>Debaryomycetaceae</taxon>
        <taxon>Candida/Lodderomyces clade</taxon>
        <taxon>Candida</taxon>
    </lineage>
</organism>
<dbReference type="EMBL" id="JAIHNG010000130">
    <property type="protein sequence ID" value="KAI5955462.1"/>
    <property type="molecule type" value="Genomic_DNA"/>
</dbReference>
<proteinExistence type="predicted"/>
<keyword evidence="3" id="KW-1185">Reference proteome</keyword>
<gene>
    <name evidence="2" type="ORF">KGF57_003594</name>
</gene>
<dbReference type="Proteomes" id="UP001204833">
    <property type="component" value="Unassembled WGS sequence"/>
</dbReference>
<dbReference type="RefSeq" id="XP_051607805.1">
    <property type="nucleotide sequence ID" value="XM_051753029.1"/>
</dbReference>
<dbReference type="AlphaFoldDB" id="A0AAD5BD32"/>
<feature type="region of interest" description="Disordered" evidence="1">
    <location>
        <begin position="83"/>
        <end position="103"/>
    </location>
</feature>
<reference evidence="2 3" key="1">
    <citation type="journal article" date="2022" name="DNA Res.">
        <title>Genome analysis of five recently described species of the CUG-Ser clade uncovers Candida theae as a new hybrid lineage with pathogenic potential in the Candida parapsilosis species complex.</title>
        <authorList>
            <person name="Mixao V."/>
            <person name="Del Olmo V."/>
            <person name="Hegedusova E."/>
            <person name="Saus E."/>
            <person name="Pryszcz L."/>
            <person name="Cillingova A."/>
            <person name="Nosek J."/>
            <person name="Gabaldon T."/>
        </authorList>
    </citation>
    <scope>NUCLEOTIDE SEQUENCE [LARGE SCALE GENOMIC DNA]</scope>
    <source>
        <strain evidence="2 3">CBS 12239</strain>
    </source>
</reference>
<feature type="compositionally biased region" description="Polar residues" evidence="1">
    <location>
        <begin position="84"/>
        <end position="100"/>
    </location>
</feature>
<name>A0AAD5BD32_9ASCO</name>